<evidence type="ECO:0000313" key="4">
    <source>
        <dbReference type="EMBL" id="MBB5058265.1"/>
    </source>
</evidence>
<dbReference type="InterPro" id="IPR036278">
    <property type="entry name" value="Sialidase_sf"/>
</dbReference>
<dbReference type="Pfam" id="PF15780">
    <property type="entry name" value="ASH"/>
    <property type="match status" value="3"/>
</dbReference>
<name>A0A7W8E5J8_9BACT</name>
<keyword evidence="2" id="KW-0963">Cytoplasm</keyword>
<evidence type="ECO:0000259" key="3">
    <source>
        <dbReference type="Pfam" id="PF15780"/>
    </source>
</evidence>
<organism evidence="4 5">
    <name type="scientific">Granulicella aggregans</name>
    <dbReference type="NCBI Taxonomy" id="474949"/>
    <lineage>
        <taxon>Bacteria</taxon>
        <taxon>Pseudomonadati</taxon>
        <taxon>Acidobacteriota</taxon>
        <taxon>Terriglobia</taxon>
        <taxon>Terriglobales</taxon>
        <taxon>Acidobacteriaceae</taxon>
        <taxon>Granulicella</taxon>
    </lineage>
</organism>
<dbReference type="InterPro" id="IPR052614">
    <property type="entry name" value="CFAP65"/>
</dbReference>
<accession>A0A7W8E5J8</accession>
<dbReference type="Gene3D" id="2.130.10.10">
    <property type="entry name" value="YVTN repeat-like/Quinoprotein amine dehydrogenase"/>
    <property type="match status" value="3"/>
</dbReference>
<dbReference type="InterPro" id="IPR031549">
    <property type="entry name" value="ASH"/>
</dbReference>
<reference evidence="4 5" key="1">
    <citation type="submission" date="2020-08" db="EMBL/GenBank/DDBJ databases">
        <title>Genomic Encyclopedia of Type Strains, Phase IV (KMG-V): Genome sequencing to study the core and pangenomes of soil and plant-associated prokaryotes.</title>
        <authorList>
            <person name="Whitman W."/>
        </authorList>
    </citation>
    <scope>NUCLEOTIDE SEQUENCE [LARGE SCALE GENOMIC DNA]</scope>
    <source>
        <strain evidence="4 5">M8UP14</strain>
    </source>
</reference>
<evidence type="ECO:0000256" key="1">
    <source>
        <dbReference type="ARBA" id="ARBA00004496"/>
    </source>
</evidence>
<comment type="caution">
    <text evidence="4">The sequence shown here is derived from an EMBL/GenBank/DDBJ whole genome shotgun (WGS) entry which is preliminary data.</text>
</comment>
<feature type="domain" description="Abnormal spindle-like microcephaly-associated protein ASH" evidence="3">
    <location>
        <begin position="1697"/>
        <end position="1777"/>
    </location>
</feature>
<gene>
    <name evidence="4" type="ORF">HDF16_002979</name>
</gene>
<comment type="subcellular location">
    <subcellularLocation>
        <location evidence="1">Cytoplasm</location>
    </subcellularLocation>
</comment>
<sequence>MHRRAGLWCGSVGLVVLACGLGLGQDLPLGVPLPDGGSPGSTHAIGPHEWGTNYGRTGHGLRARRFMAGRGRAAAAMEMARRRQAAMLAEPRAASSTVSLAAPWQPVGPMQVASLAYGNVTGRVTAIAIDPADATGNTVYVGTTGGGVWKSTNAAGAAAAVKFVPLTDTLPVFSLDSGHTAVASLSIGAMGVANGLGGSVILAGTGDTNDALDSFYGSGVLRSVDGGATWTLAQESDDGVNGIHSFVGLGFAGLAASTGSTGSALPGVWVAAVGDAAEGEFVNAGESGYSVRGLYFSEDAGVSWQMAVIKDGSQIVQQPLLYGANLGGNAATAVVWNPVRQRFYAAVRFHGYYESVDGTVWTRLAAQPGAGLTAAACPTNSGTTGSTGCPIFRGALAVQPESGDTFAFTVDASNGDQGIWRDSCAVVGGSCASAISFATKLNAGPLETGGAIPQGDYDLSLTAMASGSSTLLFAGALDLYRCSLTTAATGAGGCAFRNTTHVDDGCAAPAMVAPGQHALAGLVGGSLPLVFVGNDGGLWRSLDGVAEDGSPCAVDDASHFDNLNGGLGSLAEVVQFSQHPTDSNMLLAGLGANGTAATSTASDLSAWGQLADGEGGYSAIDPVSPTKWYASTAAGVSITYCSKGSSCAASNFDTLPTIGAPQVTRDVSLIDPPWLLDPALSSNVLIGTCRVWRGPAAQSTAWPSTNVLSSEFGGPQNSACDGTNNFVRSLAAGGPGTTASTAAGSGSTVLYSGMAGVLDGGGSVGGHVFATAAANAASSGTAWTDLAGSPVTNDGVNGGVFNAAGFDISSVAVDPHDTTGMTVYATVMGFAGNGVTAVHAYRSTDGGAHWTNIGSNLPDAPANSIVVDPNDAGTVYVATDTGVYVATNVTSCASANCWSVYGSGLPNAPVVQLVASATTPAGGGSNGELRAGTYGRGIWQIPLLTAGPGTNAAITLTPVALAFGTVAVGAASGAQTITVTNSGSAALVVSGMTATGEFTETDNCVGSPVAAGGSCAVQVVFAPTAAGAATGVLTISANVAGGRATAALSGTGAAAGAVVLTPPSVSFGTVTVGGTSAAQNVVIANTGGVAVALFSESVTGDFQIVSNGCGGSLAAGGSCTVGLIFAPTLAGTRNGSLAVADSAGTQLASLTGVAALKATDTLSPMALTFGAQMVGTTSAYQTVFLTNAGDTALTGISVAIGSADFQLVNSCGTALSGHAACNMQVAFAPTAAGTRTGTLVVTDEYGSQTVALTGTAVAVPTVALTPSSLTFPLTTVGQRSTSQQVVVTNAGAGQLTLGTVSATGDITETDNCGNRTVTGPFSCTIQVTFAPSAPGTRTGVITVNGTQAGQQATAMVTGTAVAAAAIALTPGSVDFGTLEVGKTSAAQSVSISNTGGVAATLEVPVVSGDYQLTANTCGPSLGPGVGCTVSIVFAPTGRGTRGGVLNVLDSVGGQQASLTGTGATAPTDSLSAQSLSFVPILAGTSSAAQSVTLANAGDEPLTLVSAKIASGPFSVTSGCLAVLNGHSSCTMQVVFSPTVAGVATGTLVVSDALRSQTIALSGSAYSPPAVGVPAGPVVFPLTVIGQTSAAQTVTVSNPGGGTLVIGSVVIGSGVAGPGTAGPGTFAETDNCLGAALSGAATCSIQVRFSPLSAGVLQGTLTVNGTGNVTGQPSNAATATVGLTGTGATPAQIVLVPTALSFGSVTLGATSAVQNVTISNTGGIGAALTTITVTGDFSTPVETCGQSLAPQTGCTVSVVFTPKAGGARTGTLSVTDSVGVQTASLTGTGASPATDALSPPTLSFGTVTVGLASAAQAVTLTNAGDETLTLIATTVSNANFTAMNQCGARLVGHSSCAIQVTLTPVADGAVTATLTVSDQFRSQAVALNGTGYEPPTVALTPGMVTFAATVVGGSSAAQTVMISNSGEGQITVGKVSVTGEFVETDGCAGKVLSGNASCGVAVVFDPTASGTRQGVLTVTGAAAGQVATAMLTGTGATPAAIVLDPTSMNLGTVTLGSSSAVQYLTISNTGGVGATLQGVSISGDYVLSANTCGGALATQTGCTVGIVFTPTASGTRAGMLTVTDSVGMQTAALTGVGANTATDGLSPLALTFAPQQLNTRSSALMVTLTNTGDNALTLISAQVTSGDFAATSACGSSLIGHASCAISVVSVPKSVGVGSGTLTVSDQLKTQTVALLGTGVAPPGVTLSPLAGLTFGATGVATLSAPQVMTLSNNGGEPLNVAGIELTGDFSVPAVTNACTGTVALGGSCMFQVVFAPVVGGARTGTVSAMTNAPGPPTVLPLAGMGVDFSLTTNGATSVTVSSGKAAVYPLLLSSAAGIPGTATLGCTGAPANATCVVTPGSAGLGTATTISATVDTGVTVATVASVVRPSGVWWVMILPVVLPFRRRLRFRGLLMFVGLIALAGCGSGRTIPPGGGGSGGGGSPVTPNGTYSIVVSATSAGLTRSVTLTLVVQ</sequence>
<dbReference type="Proteomes" id="UP000540989">
    <property type="component" value="Unassembled WGS sequence"/>
</dbReference>
<protein>
    <recommendedName>
        <fullName evidence="3">Abnormal spindle-like microcephaly-associated protein ASH domain-containing protein</fullName>
    </recommendedName>
</protein>
<dbReference type="EMBL" id="JACHIP010000004">
    <property type="protein sequence ID" value="MBB5058265.1"/>
    <property type="molecule type" value="Genomic_DNA"/>
</dbReference>
<dbReference type="InterPro" id="IPR013783">
    <property type="entry name" value="Ig-like_fold"/>
</dbReference>
<dbReference type="InterPro" id="IPR015943">
    <property type="entry name" value="WD40/YVTN_repeat-like_dom_sf"/>
</dbReference>
<keyword evidence="5" id="KW-1185">Reference proteome</keyword>
<feature type="domain" description="Abnormal spindle-like microcephaly-associated protein ASH" evidence="3">
    <location>
        <begin position="1796"/>
        <end position="1878"/>
    </location>
</feature>
<feature type="domain" description="Abnormal spindle-like microcephaly-associated protein ASH" evidence="3">
    <location>
        <begin position="957"/>
        <end position="1038"/>
    </location>
</feature>
<evidence type="ECO:0000256" key="2">
    <source>
        <dbReference type="ARBA" id="ARBA00022490"/>
    </source>
</evidence>
<dbReference type="SUPFAM" id="SSF50939">
    <property type="entry name" value="Sialidases"/>
    <property type="match status" value="1"/>
</dbReference>
<dbReference type="PANTHER" id="PTHR46127:SF1">
    <property type="entry name" value="CILIA- AND FLAGELLA-ASSOCIATED PROTEIN 65"/>
    <property type="match status" value="1"/>
</dbReference>
<dbReference type="RefSeq" id="WP_184217803.1">
    <property type="nucleotide sequence ID" value="NZ_JACHIP010000004.1"/>
</dbReference>
<dbReference type="Gene3D" id="2.60.40.10">
    <property type="entry name" value="Immunoglobulins"/>
    <property type="match status" value="13"/>
</dbReference>
<dbReference type="NCBIfam" id="NF012200">
    <property type="entry name" value="choice_anch_D"/>
    <property type="match status" value="13"/>
</dbReference>
<proteinExistence type="predicted"/>
<dbReference type="PANTHER" id="PTHR46127">
    <property type="entry name" value="CILIA- AND FLAGELLA-ASSOCIATED PROTEIN 65"/>
    <property type="match status" value="1"/>
</dbReference>
<evidence type="ECO:0000313" key="5">
    <source>
        <dbReference type="Proteomes" id="UP000540989"/>
    </source>
</evidence>
<dbReference type="GO" id="GO:0005737">
    <property type="term" value="C:cytoplasm"/>
    <property type="evidence" value="ECO:0007669"/>
    <property type="project" value="UniProtKB-SubCell"/>
</dbReference>
<dbReference type="PROSITE" id="PS51257">
    <property type="entry name" value="PROKAR_LIPOPROTEIN"/>
    <property type="match status" value="1"/>
</dbReference>
<dbReference type="SUPFAM" id="SSF110296">
    <property type="entry name" value="Oligoxyloglucan reducing end-specific cellobiohydrolase"/>
    <property type="match status" value="1"/>
</dbReference>